<evidence type="ECO:0000256" key="2">
    <source>
        <dbReference type="ARBA" id="ARBA00023235"/>
    </source>
</evidence>
<comment type="caution">
    <text evidence="5">The sequence shown here is derived from an EMBL/GenBank/DDBJ whole genome shotgun (WGS) entry which is preliminary data.</text>
</comment>
<dbReference type="PANTHER" id="PTHR30345">
    <property type="entry name" value="RIBOSE-5-PHOSPHATE ISOMERASE B"/>
    <property type="match status" value="1"/>
</dbReference>
<feature type="binding site" evidence="4">
    <location>
        <position position="139"/>
    </location>
    <ligand>
        <name>D-ribulose 5-phosphate</name>
        <dbReference type="ChEBI" id="CHEBI:58121"/>
    </ligand>
</feature>
<accession>A0A9D1VRJ3</accession>
<dbReference type="InterPro" id="IPR003500">
    <property type="entry name" value="RpiB_LacA_LacB"/>
</dbReference>
<dbReference type="NCBIfam" id="TIGR00689">
    <property type="entry name" value="rpiB_lacA_lacB"/>
    <property type="match status" value="1"/>
</dbReference>
<name>A0A9D1VRJ3_9BACT</name>
<dbReference type="Pfam" id="PF02502">
    <property type="entry name" value="LacAB_rpiB"/>
    <property type="match status" value="1"/>
</dbReference>
<feature type="binding site" evidence="4">
    <location>
        <position position="106"/>
    </location>
    <ligand>
        <name>D-ribulose 5-phosphate</name>
        <dbReference type="ChEBI" id="CHEBI:58121"/>
    </ligand>
</feature>
<reference evidence="5" key="2">
    <citation type="submission" date="2021-04" db="EMBL/GenBank/DDBJ databases">
        <authorList>
            <person name="Gilroy R."/>
        </authorList>
    </citation>
    <scope>NUCLEOTIDE SEQUENCE</scope>
    <source>
        <strain evidence="5">ChiHjej12B11-16260</strain>
    </source>
</reference>
<gene>
    <name evidence="5" type="primary">rpiB</name>
    <name evidence="5" type="ORF">H9982_05075</name>
</gene>
<dbReference type="Gene3D" id="3.40.1400.10">
    <property type="entry name" value="Sugar-phosphate isomerase, RpiB/LacA/LacB"/>
    <property type="match status" value="1"/>
</dbReference>
<feature type="binding site" evidence="4">
    <location>
        <position position="143"/>
    </location>
    <ligand>
        <name>D-ribulose 5-phosphate</name>
        <dbReference type="ChEBI" id="CHEBI:58121"/>
    </ligand>
</feature>
<dbReference type="NCBIfam" id="TIGR01120">
    <property type="entry name" value="rpiB"/>
    <property type="match status" value="1"/>
</dbReference>
<dbReference type="NCBIfam" id="NF004051">
    <property type="entry name" value="PRK05571.1"/>
    <property type="match status" value="1"/>
</dbReference>
<dbReference type="EMBL" id="DXFB01000135">
    <property type="protein sequence ID" value="HIX45574.1"/>
    <property type="molecule type" value="Genomic_DNA"/>
</dbReference>
<evidence type="ECO:0000256" key="3">
    <source>
        <dbReference type="PIRSR" id="PIRSR005384-1"/>
    </source>
</evidence>
<dbReference type="PANTHER" id="PTHR30345:SF0">
    <property type="entry name" value="DNA DAMAGE-REPAIR_TOLERATION PROTEIN DRT102"/>
    <property type="match status" value="1"/>
</dbReference>
<feature type="binding site" evidence="4">
    <location>
        <begin position="73"/>
        <end position="77"/>
    </location>
    <ligand>
        <name>D-ribulose 5-phosphate</name>
        <dbReference type="ChEBI" id="CHEBI:58121"/>
    </ligand>
</feature>
<evidence type="ECO:0000256" key="4">
    <source>
        <dbReference type="PIRSR" id="PIRSR005384-2"/>
    </source>
</evidence>
<dbReference type="GO" id="GO:0019316">
    <property type="term" value="P:D-allose catabolic process"/>
    <property type="evidence" value="ECO:0007669"/>
    <property type="project" value="TreeGrafter"/>
</dbReference>
<proteinExistence type="inferred from homology"/>
<reference evidence="5" key="1">
    <citation type="journal article" date="2021" name="PeerJ">
        <title>Extensive microbial diversity within the chicken gut microbiome revealed by metagenomics and culture.</title>
        <authorList>
            <person name="Gilroy R."/>
            <person name="Ravi A."/>
            <person name="Getino M."/>
            <person name="Pursley I."/>
            <person name="Horton D.L."/>
            <person name="Alikhan N.F."/>
            <person name="Baker D."/>
            <person name="Gharbi K."/>
            <person name="Hall N."/>
            <person name="Watson M."/>
            <person name="Adriaenssens E.M."/>
            <person name="Foster-Nyarko E."/>
            <person name="Jarju S."/>
            <person name="Secka A."/>
            <person name="Antonio M."/>
            <person name="Oren A."/>
            <person name="Chaudhuri R.R."/>
            <person name="La Ragione R."/>
            <person name="Hildebrand F."/>
            <person name="Pallen M.J."/>
        </authorList>
    </citation>
    <scope>NUCLEOTIDE SEQUENCE</scope>
    <source>
        <strain evidence="5">ChiHjej12B11-16260</strain>
    </source>
</reference>
<dbReference type="GO" id="GO:0004751">
    <property type="term" value="F:ribose-5-phosphate isomerase activity"/>
    <property type="evidence" value="ECO:0007669"/>
    <property type="project" value="UniProtKB-EC"/>
</dbReference>
<dbReference type="InterPro" id="IPR004785">
    <property type="entry name" value="RpiB"/>
</dbReference>
<dbReference type="GO" id="GO:0009052">
    <property type="term" value="P:pentose-phosphate shunt, non-oxidative branch"/>
    <property type="evidence" value="ECO:0007669"/>
    <property type="project" value="TreeGrafter"/>
</dbReference>
<comment type="similarity">
    <text evidence="1">Belongs to the LacAB/RpiB family.</text>
</comment>
<dbReference type="AlphaFoldDB" id="A0A9D1VRJ3"/>
<sequence length="150" mass="16363">MDTENRGVTIGLACDHAGYEVKEHIKRWLTQKGYACHDFGTYTTESVDYPDYAHPLAKAVEAGECMPGIAICGSGNGINMTLNKHQGIRAALCWNEELASLARAHNDANVLVMPGRFISLEEAERITGTFLSTAFEGGRHSRRIAKIPVG</sequence>
<organism evidence="5 6">
    <name type="scientific">Candidatus Barnesiella excrementipullorum</name>
    <dbReference type="NCBI Taxonomy" id="2838479"/>
    <lineage>
        <taxon>Bacteria</taxon>
        <taxon>Pseudomonadati</taxon>
        <taxon>Bacteroidota</taxon>
        <taxon>Bacteroidia</taxon>
        <taxon>Bacteroidales</taxon>
        <taxon>Barnesiellaceae</taxon>
        <taxon>Barnesiella</taxon>
    </lineage>
</organism>
<dbReference type="InterPro" id="IPR036569">
    <property type="entry name" value="RpiB_LacA_LacB_sf"/>
</dbReference>
<dbReference type="SUPFAM" id="SSF89623">
    <property type="entry name" value="Ribose/Galactose isomerase RpiB/AlsB"/>
    <property type="match status" value="1"/>
</dbReference>
<dbReference type="EC" id="5.3.1.6" evidence="5"/>
<feature type="active site" description="Proton acceptor" evidence="3">
    <location>
        <position position="72"/>
    </location>
</feature>
<evidence type="ECO:0000313" key="6">
    <source>
        <dbReference type="Proteomes" id="UP000824246"/>
    </source>
</evidence>
<feature type="binding site" evidence="4">
    <location>
        <begin position="15"/>
        <end position="16"/>
    </location>
    <ligand>
        <name>D-ribulose 5-phosphate</name>
        <dbReference type="ChEBI" id="CHEBI:58121"/>
    </ligand>
</feature>
<evidence type="ECO:0000313" key="5">
    <source>
        <dbReference type="EMBL" id="HIX45574.1"/>
    </source>
</evidence>
<keyword evidence="2 5" id="KW-0413">Isomerase</keyword>
<evidence type="ECO:0000256" key="1">
    <source>
        <dbReference type="ARBA" id="ARBA00008754"/>
    </source>
</evidence>
<feature type="active site" description="Proton donor" evidence="3">
    <location>
        <position position="105"/>
    </location>
</feature>
<feature type="binding site" evidence="4">
    <location>
        <position position="116"/>
    </location>
    <ligand>
        <name>D-ribulose 5-phosphate</name>
        <dbReference type="ChEBI" id="CHEBI:58121"/>
    </ligand>
</feature>
<dbReference type="Proteomes" id="UP000824246">
    <property type="component" value="Unassembled WGS sequence"/>
</dbReference>
<protein>
    <submittedName>
        <fullName evidence="5">Ribose 5-phosphate isomerase B</fullName>
        <ecNumber evidence="5">5.3.1.6</ecNumber>
    </submittedName>
</protein>
<dbReference type="PIRSF" id="PIRSF005384">
    <property type="entry name" value="RpiB_LacA_B"/>
    <property type="match status" value="1"/>
</dbReference>